<dbReference type="Proteomes" id="UP001142393">
    <property type="component" value="Unassembled WGS sequence"/>
</dbReference>
<feature type="region of interest" description="Disordered" evidence="1">
    <location>
        <begin position="42"/>
        <end position="69"/>
    </location>
</feature>
<dbReference type="EMBL" id="JANVFU010000003">
    <property type="protein sequence ID" value="KAJ3747242.1"/>
    <property type="molecule type" value="Genomic_DNA"/>
</dbReference>
<dbReference type="AlphaFoldDB" id="A0A9W8P544"/>
<protein>
    <submittedName>
        <fullName evidence="2">Uncharacterized protein</fullName>
    </submittedName>
</protein>
<evidence type="ECO:0000313" key="3">
    <source>
        <dbReference type="Proteomes" id="UP001142393"/>
    </source>
</evidence>
<comment type="caution">
    <text evidence="2">The sequence shown here is derived from an EMBL/GenBank/DDBJ whole genome shotgun (WGS) entry which is preliminary data.</text>
</comment>
<name>A0A9W8P544_9AGAR</name>
<feature type="compositionally biased region" description="Low complexity" evidence="1">
    <location>
        <begin position="56"/>
        <end position="69"/>
    </location>
</feature>
<proteinExistence type="predicted"/>
<reference evidence="2 3" key="1">
    <citation type="journal article" date="2023" name="Proc. Natl. Acad. Sci. U.S.A.">
        <title>A global phylogenomic analysis of the shiitake genus Lentinula.</title>
        <authorList>
            <person name="Sierra-Patev S."/>
            <person name="Min B."/>
            <person name="Naranjo-Ortiz M."/>
            <person name="Looney B."/>
            <person name="Konkel Z."/>
            <person name="Slot J.C."/>
            <person name="Sakamoto Y."/>
            <person name="Steenwyk J.L."/>
            <person name="Rokas A."/>
            <person name="Carro J."/>
            <person name="Camarero S."/>
            <person name="Ferreira P."/>
            <person name="Molpeceres G."/>
            <person name="Ruiz-Duenas F.J."/>
            <person name="Serrano A."/>
            <person name="Henrissat B."/>
            <person name="Drula E."/>
            <person name="Hughes K.W."/>
            <person name="Mata J.L."/>
            <person name="Ishikawa N.K."/>
            <person name="Vargas-Isla R."/>
            <person name="Ushijima S."/>
            <person name="Smith C.A."/>
            <person name="Donoghue J."/>
            <person name="Ahrendt S."/>
            <person name="Andreopoulos W."/>
            <person name="He G."/>
            <person name="LaButti K."/>
            <person name="Lipzen A."/>
            <person name="Ng V."/>
            <person name="Riley R."/>
            <person name="Sandor L."/>
            <person name="Barry K."/>
            <person name="Martinez A.T."/>
            <person name="Xiao Y."/>
            <person name="Gibbons J.G."/>
            <person name="Terashima K."/>
            <person name="Grigoriev I.V."/>
            <person name="Hibbett D."/>
        </authorList>
    </citation>
    <scope>NUCLEOTIDE SEQUENCE [LARGE SCALE GENOMIC DNA]</scope>
    <source>
        <strain evidence="2 3">TFB7810</strain>
    </source>
</reference>
<accession>A0A9W8P544</accession>
<feature type="compositionally biased region" description="Acidic residues" evidence="1">
    <location>
        <begin position="45"/>
        <end position="55"/>
    </location>
</feature>
<evidence type="ECO:0000313" key="2">
    <source>
        <dbReference type="EMBL" id="KAJ3747242.1"/>
    </source>
</evidence>
<sequence length="122" mass="13742">MALSTITFPNYLACRTMVTTPTNSLEDTSKFFEEIDHWQNHLYEGDDNDGDDVDDNVLSSSSPSSSSVVDKSTISSIVASYGSSSATAWLEFDRYHIWQAELPKSKKARFLLFKVTWSENVM</sequence>
<evidence type="ECO:0000256" key="1">
    <source>
        <dbReference type="SAM" id="MobiDB-lite"/>
    </source>
</evidence>
<keyword evidence="3" id="KW-1185">Reference proteome</keyword>
<organism evidence="2 3">
    <name type="scientific">Lentinula detonsa</name>
    <dbReference type="NCBI Taxonomy" id="2804962"/>
    <lineage>
        <taxon>Eukaryota</taxon>
        <taxon>Fungi</taxon>
        <taxon>Dikarya</taxon>
        <taxon>Basidiomycota</taxon>
        <taxon>Agaricomycotina</taxon>
        <taxon>Agaricomycetes</taxon>
        <taxon>Agaricomycetidae</taxon>
        <taxon>Agaricales</taxon>
        <taxon>Marasmiineae</taxon>
        <taxon>Omphalotaceae</taxon>
        <taxon>Lentinula</taxon>
    </lineage>
</organism>
<gene>
    <name evidence="2" type="ORF">DFH05DRAFT_1521580</name>
</gene>